<reference evidence="2" key="4">
    <citation type="submission" date="2025-09" db="UniProtKB">
        <authorList>
            <consortium name="Ensembl"/>
        </authorList>
    </citation>
    <scope>IDENTIFICATION</scope>
</reference>
<evidence type="ECO:0000256" key="1">
    <source>
        <dbReference type="SAM" id="SignalP"/>
    </source>
</evidence>
<feature type="signal peptide" evidence="1">
    <location>
        <begin position="1"/>
        <end position="18"/>
    </location>
</feature>
<evidence type="ECO:0000313" key="3">
    <source>
        <dbReference type="Proteomes" id="UP000008144"/>
    </source>
</evidence>
<dbReference type="Ensembl" id="ENSCINT00000031180.1">
    <property type="protein sequence ID" value="ENSCINP00000036289.1"/>
    <property type="gene ID" value="ENSCING00000021767.1"/>
</dbReference>
<protein>
    <recommendedName>
        <fullName evidence="4">Secreted protein</fullName>
    </recommendedName>
</protein>
<keyword evidence="3" id="KW-1185">Reference proteome</keyword>
<reference evidence="2" key="2">
    <citation type="journal article" date="2008" name="Genome Biol.">
        <title>Improved genome assembly and evidence-based global gene model set for the chordate Ciona intestinalis: new insight into intron and operon populations.</title>
        <authorList>
            <person name="Satou Y."/>
            <person name="Mineta K."/>
            <person name="Ogasawara M."/>
            <person name="Sasakura Y."/>
            <person name="Shoguchi E."/>
            <person name="Ueno K."/>
            <person name="Yamada L."/>
            <person name="Matsumoto J."/>
            <person name="Wasserscheid J."/>
            <person name="Dewar K."/>
            <person name="Wiley G.B."/>
            <person name="Macmil S.L."/>
            <person name="Roe B.A."/>
            <person name="Zeller R.W."/>
            <person name="Hastings K.E."/>
            <person name="Lemaire P."/>
            <person name="Lindquist E."/>
            <person name="Endo T."/>
            <person name="Hotta K."/>
            <person name="Inaba K."/>
        </authorList>
    </citation>
    <scope>NUCLEOTIDE SEQUENCE [LARGE SCALE GENOMIC DNA]</scope>
    <source>
        <strain evidence="2">wild type</strain>
    </source>
</reference>
<dbReference type="InParanoid" id="H2Y304"/>
<name>H2Y304_CIOIN</name>
<sequence length="93" mass="10769">LVLCLSAILPALPPSHNCAQASVCHPQLPNHFHKHEVQDYSVYYPTTAVDSIHLQLSDNDLPMFPPFSMLYIFQKHLTKFLQNHHQLNRYFPC</sequence>
<evidence type="ECO:0000313" key="2">
    <source>
        <dbReference type="Ensembl" id="ENSCINP00000036289.1"/>
    </source>
</evidence>
<keyword evidence="1" id="KW-0732">Signal</keyword>
<evidence type="ECO:0008006" key="4">
    <source>
        <dbReference type="Google" id="ProtNLM"/>
    </source>
</evidence>
<feature type="chain" id="PRO_5003578338" description="Secreted protein" evidence="1">
    <location>
        <begin position="19"/>
        <end position="93"/>
    </location>
</feature>
<dbReference type="AlphaFoldDB" id="H2Y304"/>
<reference evidence="3" key="1">
    <citation type="journal article" date="2002" name="Science">
        <title>The draft genome of Ciona intestinalis: insights into chordate and vertebrate origins.</title>
        <authorList>
            <person name="Dehal P."/>
            <person name="Satou Y."/>
            <person name="Campbell R.K."/>
            <person name="Chapman J."/>
            <person name="Degnan B."/>
            <person name="De Tomaso A."/>
            <person name="Davidson B."/>
            <person name="Di Gregorio A."/>
            <person name="Gelpke M."/>
            <person name="Goodstein D.M."/>
            <person name="Harafuji N."/>
            <person name="Hastings K.E."/>
            <person name="Ho I."/>
            <person name="Hotta K."/>
            <person name="Huang W."/>
            <person name="Kawashima T."/>
            <person name="Lemaire P."/>
            <person name="Martinez D."/>
            <person name="Meinertzhagen I.A."/>
            <person name="Necula S."/>
            <person name="Nonaka M."/>
            <person name="Putnam N."/>
            <person name="Rash S."/>
            <person name="Saiga H."/>
            <person name="Satake M."/>
            <person name="Terry A."/>
            <person name="Yamada L."/>
            <person name="Wang H.G."/>
            <person name="Awazu S."/>
            <person name="Azumi K."/>
            <person name="Boore J."/>
            <person name="Branno M."/>
            <person name="Chin-Bow S."/>
            <person name="DeSantis R."/>
            <person name="Doyle S."/>
            <person name="Francino P."/>
            <person name="Keys D.N."/>
            <person name="Haga S."/>
            <person name="Hayashi H."/>
            <person name="Hino K."/>
            <person name="Imai K.S."/>
            <person name="Inaba K."/>
            <person name="Kano S."/>
            <person name="Kobayashi K."/>
            <person name="Kobayashi M."/>
            <person name="Lee B.I."/>
            <person name="Makabe K.W."/>
            <person name="Manohar C."/>
            <person name="Matassi G."/>
            <person name="Medina M."/>
            <person name="Mochizuki Y."/>
            <person name="Mount S."/>
            <person name="Morishita T."/>
            <person name="Miura S."/>
            <person name="Nakayama A."/>
            <person name="Nishizaka S."/>
            <person name="Nomoto H."/>
            <person name="Ohta F."/>
            <person name="Oishi K."/>
            <person name="Rigoutsos I."/>
            <person name="Sano M."/>
            <person name="Sasaki A."/>
            <person name="Sasakura Y."/>
            <person name="Shoguchi E."/>
            <person name="Shin-i T."/>
            <person name="Spagnuolo A."/>
            <person name="Stainier D."/>
            <person name="Suzuki M.M."/>
            <person name="Tassy O."/>
            <person name="Takatori N."/>
            <person name="Tokuoka M."/>
            <person name="Yagi K."/>
            <person name="Yoshizaki F."/>
            <person name="Wada S."/>
            <person name="Zhang C."/>
            <person name="Hyatt P.D."/>
            <person name="Larimer F."/>
            <person name="Detter C."/>
            <person name="Doggett N."/>
            <person name="Glavina T."/>
            <person name="Hawkins T."/>
            <person name="Richardson P."/>
            <person name="Lucas S."/>
            <person name="Kohara Y."/>
            <person name="Levine M."/>
            <person name="Satoh N."/>
            <person name="Rokhsar D.S."/>
        </authorList>
    </citation>
    <scope>NUCLEOTIDE SEQUENCE [LARGE SCALE GENOMIC DNA]</scope>
</reference>
<dbReference type="EMBL" id="EAAA01001517">
    <property type="status" value="NOT_ANNOTATED_CDS"/>
    <property type="molecule type" value="Genomic_DNA"/>
</dbReference>
<proteinExistence type="predicted"/>
<dbReference type="HOGENOM" id="CLU_2404961_0_0_1"/>
<accession>H2Y304</accession>
<dbReference type="Proteomes" id="UP000008144">
    <property type="component" value="Chromosome 2"/>
</dbReference>
<organism evidence="2 3">
    <name type="scientific">Ciona intestinalis</name>
    <name type="common">Transparent sea squirt</name>
    <name type="synonym">Ascidia intestinalis</name>
    <dbReference type="NCBI Taxonomy" id="7719"/>
    <lineage>
        <taxon>Eukaryota</taxon>
        <taxon>Metazoa</taxon>
        <taxon>Chordata</taxon>
        <taxon>Tunicata</taxon>
        <taxon>Ascidiacea</taxon>
        <taxon>Phlebobranchia</taxon>
        <taxon>Cionidae</taxon>
        <taxon>Ciona</taxon>
    </lineage>
</organism>
<reference evidence="2" key="3">
    <citation type="submission" date="2025-08" db="UniProtKB">
        <authorList>
            <consortium name="Ensembl"/>
        </authorList>
    </citation>
    <scope>IDENTIFICATION</scope>
</reference>